<sequence>MKLILTHEVDGLGQPGDVVEVRDGYGRNFLVPRGDAIVSTKGAEKQIAQIKRAQEVRHVRDVGHAQEIAASLKSLSVTLEARTGEGGRLFGSVTAADVVNAVKAAGGPILDKRRVELPGHIKATGKHEVVIKVHDGVDAKVNLNVVAAQ</sequence>
<evidence type="ECO:0000256" key="6">
    <source>
        <dbReference type="ARBA" id="ARBA00035292"/>
    </source>
</evidence>
<dbReference type="GO" id="GO:0019843">
    <property type="term" value="F:rRNA binding"/>
    <property type="evidence" value="ECO:0007669"/>
    <property type="project" value="UniProtKB-UniRule"/>
</dbReference>
<name>A0A2T0ZZ02_9ACTN</name>
<dbReference type="InterPro" id="IPR020594">
    <property type="entry name" value="Ribosomal_bL9_bac/chp"/>
</dbReference>
<dbReference type="Pfam" id="PF03948">
    <property type="entry name" value="Ribosomal_L9_C"/>
    <property type="match status" value="1"/>
</dbReference>
<protein>
    <recommendedName>
        <fullName evidence="6 7">Large ribosomal subunit protein bL9</fullName>
    </recommendedName>
</protein>
<keyword evidence="10" id="KW-1185">Reference proteome</keyword>
<reference evidence="9 10" key="1">
    <citation type="submission" date="2018-03" db="EMBL/GenBank/DDBJ databases">
        <title>Genomic Encyclopedia of Archaeal and Bacterial Type Strains, Phase II (KMG-II): from individual species to whole genera.</title>
        <authorList>
            <person name="Goeker M."/>
        </authorList>
    </citation>
    <scope>NUCLEOTIDE SEQUENCE [LARGE SCALE GENOMIC DNA]</scope>
    <source>
        <strain evidence="9 10">DSM 100065</strain>
    </source>
</reference>
<keyword evidence="5 7" id="KW-0687">Ribonucleoprotein</keyword>
<evidence type="ECO:0000256" key="5">
    <source>
        <dbReference type="ARBA" id="ARBA00023274"/>
    </source>
</evidence>
<comment type="caution">
    <text evidence="9">The sequence shown here is derived from an EMBL/GenBank/DDBJ whole genome shotgun (WGS) entry which is preliminary data.</text>
</comment>
<dbReference type="EMBL" id="PVUE01000009">
    <property type="protein sequence ID" value="PRZ41514.1"/>
    <property type="molecule type" value="Genomic_DNA"/>
</dbReference>
<dbReference type="AlphaFoldDB" id="A0A2T0ZZ02"/>
<dbReference type="GO" id="GO:1990904">
    <property type="term" value="C:ribonucleoprotein complex"/>
    <property type="evidence" value="ECO:0007669"/>
    <property type="project" value="UniProtKB-KW"/>
</dbReference>
<dbReference type="PANTHER" id="PTHR21368">
    <property type="entry name" value="50S RIBOSOMAL PROTEIN L9"/>
    <property type="match status" value="1"/>
</dbReference>
<dbReference type="Gene3D" id="3.10.430.100">
    <property type="entry name" value="Ribosomal protein L9, C-terminal domain"/>
    <property type="match status" value="1"/>
</dbReference>
<dbReference type="Proteomes" id="UP000237752">
    <property type="component" value="Unassembled WGS sequence"/>
</dbReference>
<dbReference type="GO" id="GO:0006412">
    <property type="term" value="P:translation"/>
    <property type="evidence" value="ECO:0007669"/>
    <property type="project" value="UniProtKB-UniRule"/>
</dbReference>
<dbReference type="FunFam" id="3.40.5.10:FF:000003">
    <property type="entry name" value="50S ribosomal protein L9"/>
    <property type="match status" value="1"/>
</dbReference>
<keyword evidence="4 7" id="KW-0689">Ribosomal protein</keyword>
<dbReference type="InterPro" id="IPR020069">
    <property type="entry name" value="Ribosomal_bL9_C"/>
</dbReference>
<evidence type="ECO:0000313" key="9">
    <source>
        <dbReference type="EMBL" id="PRZ41514.1"/>
    </source>
</evidence>
<dbReference type="SUPFAM" id="SSF55658">
    <property type="entry name" value="L9 N-domain-like"/>
    <property type="match status" value="1"/>
</dbReference>
<keyword evidence="2 7" id="KW-0699">rRNA-binding</keyword>
<proteinExistence type="inferred from homology"/>
<evidence type="ECO:0000313" key="10">
    <source>
        <dbReference type="Proteomes" id="UP000237752"/>
    </source>
</evidence>
<evidence type="ECO:0000256" key="3">
    <source>
        <dbReference type="ARBA" id="ARBA00022884"/>
    </source>
</evidence>
<accession>A0A2T0ZZ02</accession>
<evidence type="ECO:0000256" key="4">
    <source>
        <dbReference type="ARBA" id="ARBA00022980"/>
    </source>
</evidence>
<gene>
    <name evidence="7" type="primary">rplI</name>
    <name evidence="9" type="ORF">CLV47_10961</name>
</gene>
<dbReference type="HAMAP" id="MF_00503">
    <property type="entry name" value="Ribosomal_bL9"/>
    <property type="match status" value="1"/>
</dbReference>
<dbReference type="SUPFAM" id="SSF55653">
    <property type="entry name" value="Ribosomal protein L9 C-domain"/>
    <property type="match status" value="1"/>
</dbReference>
<dbReference type="OrthoDB" id="9788336at2"/>
<dbReference type="Pfam" id="PF01281">
    <property type="entry name" value="Ribosomal_L9_N"/>
    <property type="match status" value="1"/>
</dbReference>
<dbReference type="InterPro" id="IPR000244">
    <property type="entry name" value="Ribosomal_bL9"/>
</dbReference>
<evidence type="ECO:0000256" key="1">
    <source>
        <dbReference type="ARBA" id="ARBA00010605"/>
    </source>
</evidence>
<dbReference type="GO" id="GO:0003735">
    <property type="term" value="F:structural constituent of ribosome"/>
    <property type="evidence" value="ECO:0007669"/>
    <property type="project" value="InterPro"/>
</dbReference>
<dbReference type="InterPro" id="IPR036935">
    <property type="entry name" value="Ribosomal_bL9_N_sf"/>
</dbReference>
<dbReference type="InterPro" id="IPR036791">
    <property type="entry name" value="Ribosomal_bL9_C_sf"/>
</dbReference>
<evidence type="ECO:0000259" key="8">
    <source>
        <dbReference type="PROSITE" id="PS00651"/>
    </source>
</evidence>
<comment type="similarity">
    <text evidence="1 7">Belongs to the bacterial ribosomal protein bL9 family.</text>
</comment>
<comment type="function">
    <text evidence="7">Binds to the 23S rRNA.</text>
</comment>
<dbReference type="Gene3D" id="3.40.5.10">
    <property type="entry name" value="Ribosomal protein L9, N-terminal domain"/>
    <property type="match status" value="1"/>
</dbReference>
<dbReference type="GO" id="GO:0005840">
    <property type="term" value="C:ribosome"/>
    <property type="evidence" value="ECO:0007669"/>
    <property type="project" value="UniProtKB-KW"/>
</dbReference>
<dbReference type="PROSITE" id="PS00651">
    <property type="entry name" value="RIBOSOMAL_L9"/>
    <property type="match status" value="1"/>
</dbReference>
<feature type="domain" description="Ribosomal protein L9" evidence="8">
    <location>
        <begin position="13"/>
        <end position="40"/>
    </location>
</feature>
<organism evidence="9 10">
    <name type="scientific">Antricoccus suffuscus</name>
    <dbReference type="NCBI Taxonomy" id="1629062"/>
    <lineage>
        <taxon>Bacteria</taxon>
        <taxon>Bacillati</taxon>
        <taxon>Actinomycetota</taxon>
        <taxon>Actinomycetes</taxon>
        <taxon>Geodermatophilales</taxon>
        <taxon>Antricoccaceae</taxon>
        <taxon>Antricoccus</taxon>
    </lineage>
</organism>
<dbReference type="InterPro" id="IPR009027">
    <property type="entry name" value="Ribosomal_bL9/RNase_H1_N"/>
</dbReference>
<keyword evidence="3 7" id="KW-0694">RNA-binding</keyword>
<dbReference type="RefSeq" id="WP_106349273.1">
    <property type="nucleotide sequence ID" value="NZ_PVUE01000009.1"/>
</dbReference>
<evidence type="ECO:0000256" key="7">
    <source>
        <dbReference type="HAMAP-Rule" id="MF_00503"/>
    </source>
</evidence>
<dbReference type="NCBIfam" id="TIGR00158">
    <property type="entry name" value="L9"/>
    <property type="match status" value="1"/>
</dbReference>
<evidence type="ECO:0000256" key="2">
    <source>
        <dbReference type="ARBA" id="ARBA00022730"/>
    </source>
</evidence>
<dbReference type="InterPro" id="IPR020070">
    <property type="entry name" value="Ribosomal_bL9_N"/>
</dbReference>